<dbReference type="InterPro" id="IPR004294">
    <property type="entry name" value="Carotenoid_Oase"/>
</dbReference>
<reference evidence="7 8" key="1">
    <citation type="submission" date="2021-08" db="EMBL/GenBank/DDBJ databases">
        <title>WGS of actinomycetes from Thailand.</title>
        <authorList>
            <person name="Thawai C."/>
        </authorList>
    </citation>
    <scope>NUCLEOTIDE SEQUENCE [LARGE SCALE GENOMIC DNA]</scope>
    <source>
        <strain evidence="7 8">PLK6-54</strain>
    </source>
</reference>
<organism evidence="7 8">
    <name type="scientific">Actinacidiphila acidipaludis</name>
    <dbReference type="NCBI Taxonomy" id="2873382"/>
    <lineage>
        <taxon>Bacteria</taxon>
        <taxon>Bacillati</taxon>
        <taxon>Actinomycetota</taxon>
        <taxon>Actinomycetes</taxon>
        <taxon>Kitasatosporales</taxon>
        <taxon>Streptomycetaceae</taxon>
        <taxon>Actinacidiphila</taxon>
    </lineage>
</organism>
<comment type="similarity">
    <text evidence="1 5">Belongs to the carotenoid oxygenase family.</text>
</comment>
<dbReference type="Proteomes" id="UP000778578">
    <property type="component" value="Unassembled WGS sequence"/>
</dbReference>
<gene>
    <name evidence="7" type="ORF">K7862_32355</name>
</gene>
<dbReference type="EC" id="1.13.11.-" evidence="5"/>
<evidence type="ECO:0000256" key="4">
    <source>
        <dbReference type="ARBA" id="ARBA00023004"/>
    </source>
</evidence>
<evidence type="ECO:0000256" key="6">
    <source>
        <dbReference type="SAM" id="MobiDB-lite"/>
    </source>
</evidence>
<name>A0ABS7QGJ6_9ACTN</name>
<evidence type="ECO:0000313" key="8">
    <source>
        <dbReference type="Proteomes" id="UP000778578"/>
    </source>
</evidence>
<accession>A0ABS7QGJ6</accession>
<keyword evidence="4 5" id="KW-0408">Iron</keyword>
<evidence type="ECO:0000313" key="7">
    <source>
        <dbReference type="EMBL" id="MBY8882292.1"/>
    </source>
</evidence>
<comment type="caution">
    <text evidence="7">The sequence shown here is derived from an EMBL/GenBank/DDBJ whole genome shotgun (WGS) entry which is preliminary data.</text>
</comment>
<dbReference type="InterPro" id="IPR006311">
    <property type="entry name" value="TAT_signal"/>
</dbReference>
<evidence type="ECO:0000256" key="1">
    <source>
        <dbReference type="ARBA" id="ARBA00006787"/>
    </source>
</evidence>
<dbReference type="EMBL" id="JAINZZ010000068">
    <property type="protein sequence ID" value="MBY8882292.1"/>
    <property type="molecule type" value="Genomic_DNA"/>
</dbReference>
<proteinExistence type="inferred from homology"/>
<dbReference type="PANTHER" id="PTHR10543">
    <property type="entry name" value="BETA-CAROTENE DIOXYGENASE"/>
    <property type="match status" value="1"/>
</dbReference>
<keyword evidence="2 5" id="KW-0479">Metal-binding</keyword>
<dbReference type="Pfam" id="PF03055">
    <property type="entry name" value="RPE65"/>
    <property type="match status" value="1"/>
</dbReference>
<keyword evidence="3 5" id="KW-0560">Oxidoreductase</keyword>
<sequence>MSRLTRRDMLRGGAVAAIGGLATLHGSLGPAAVTAAAATPGRRAGRGTARPDRYPFLEGNFAPVDEEVTAFDLPVTGRIPRELNGRYLRTGPNVLGLEDPRTHHWMLGQGMVHGVRLRDGRAEWYRNRWIRSASVAAALGEPYPWQAPDNDFANNTHVIGYKGRVLALQESGPMPYSLGEELDTVGPYDFGGTLSGAFTAHTKYDVAADELHAITYYPTWDHVRHLVVDRTGKVARTTRIPVADSPMMHDFALTERYVVVFDTPVVFDAAAAQAGAVVPYTWSDRHPARMGVMPRAGGPVRWFEADARTYYSHTLNAYDDGRRLIVDYAGFPTPFFVTGRGCDGPSSLGTPYLERCTIDLERGTLRTRRIDDRPQEFPRVREDLVSRRHRYAYTATAADMWRAYETVDGVPPDTVFGNALIKHDLLRGSTEVHTFPRNSPAGEAVFVPRDGSRGGGGTEDDGYAMAYVHNPERGAADLVILAAQDFTAAPLARIHLPRRVPLGLHGSWVPAAE</sequence>
<dbReference type="RefSeq" id="WP_222968515.1">
    <property type="nucleotide sequence ID" value="NZ_JAINZZ010000068.1"/>
</dbReference>
<dbReference type="PANTHER" id="PTHR10543:SF89">
    <property type="entry name" value="CAROTENOID 9,10(9',10')-CLEAVAGE DIOXYGENASE 1"/>
    <property type="match status" value="1"/>
</dbReference>
<keyword evidence="8" id="KW-1185">Reference proteome</keyword>
<evidence type="ECO:0000256" key="2">
    <source>
        <dbReference type="ARBA" id="ARBA00022723"/>
    </source>
</evidence>
<protein>
    <recommendedName>
        <fullName evidence="5">Dioxygenase</fullName>
        <ecNumber evidence="5">1.13.11.-</ecNumber>
    </recommendedName>
</protein>
<dbReference type="PROSITE" id="PS51318">
    <property type="entry name" value="TAT"/>
    <property type="match status" value="1"/>
</dbReference>
<evidence type="ECO:0000256" key="5">
    <source>
        <dbReference type="RuleBase" id="RU364048"/>
    </source>
</evidence>
<evidence type="ECO:0000256" key="3">
    <source>
        <dbReference type="ARBA" id="ARBA00023002"/>
    </source>
</evidence>
<comment type="cofactor">
    <cofactor evidence="5">
        <name>Fe(2+)</name>
        <dbReference type="ChEBI" id="CHEBI:29033"/>
    </cofactor>
    <text evidence="5">Binds 1 Fe(2+) ion per subunit.</text>
</comment>
<keyword evidence="5" id="KW-0223">Dioxygenase</keyword>
<feature type="region of interest" description="Disordered" evidence="6">
    <location>
        <begin position="437"/>
        <end position="458"/>
    </location>
</feature>